<dbReference type="Pfam" id="PF00512">
    <property type="entry name" value="HisKA"/>
    <property type="match status" value="1"/>
</dbReference>
<feature type="domain" description="Histidine kinase" evidence="7">
    <location>
        <begin position="207"/>
        <end position="423"/>
    </location>
</feature>
<dbReference type="SUPFAM" id="SSF55874">
    <property type="entry name" value="ATPase domain of HSP90 chaperone/DNA topoisomerase II/histidine kinase"/>
    <property type="match status" value="1"/>
</dbReference>
<evidence type="ECO:0000256" key="5">
    <source>
        <dbReference type="ARBA" id="ARBA00022777"/>
    </source>
</evidence>
<comment type="caution">
    <text evidence="8">The sequence shown here is derived from an EMBL/GenBank/DDBJ whole genome shotgun (WGS) entry which is preliminary data.</text>
</comment>
<dbReference type="InterPro" id="IPR036097">
    <property type="entry name" value="HisK_dim/P_sf"/>
</dbReference>
<name>A0ABU5DVU1_9PROT</name>
<dbReference type="InterPro" id="IPR005467">
    <property type="entry name" value="His_kinase_dom"/>
</dbReference>
<evidence type="ECO:0000313" key="9">
    <source>
        <dbReference type="Proteomes" id="UP001271769"/>
    </source>
</evidence>
<evidence type="ECO:0000256" key="2">
    <source>
        <dbReference type="ARBA" id="ARBA00012438"/>
    </source>
</evidence>
<dbReference type="Gene3D" id="3.30.450.40">
    <property type="match status" value="1"/>
</dbReference>
<sequence length="433" mass="46859">MASSTELIELMAERRQEETLKDAEQRILRAIVEDVPLCDILDLACRALESVLSEALCSVLLLSPDGKHLVHGAAPHLPTEYSAAIDGAPIGPAVGSCGTAAYTGEMVVVEDIETDPLWADYKQIAMPHGLRACWSIPLKSKGGAVLGTFATYHRTTYRPSQRELDIAWRLAASAAIAIQRKLLDEALIAEKEKAEAGSRAKSEFLANMSHELRTPLNAILGFSEAIDRLLLDPEKTREYARDIHRSGRQLLELINDLLDVGRIESGTAKLNRQRFHLGSNLAEQIDLVRHAFPDAAPIYINIGPECPDLLVDTRSFRQVILNIVGNAAKFTPADGRIDIAADCTGPGLRLTVTDTGPGIPPEIMRDLGQPFRSGEAAYSRKYGGSGLGLYISRKLIQGHNGSLDVTSEVGQGTRITISLPENAVLRAGAHSPG</sequence>
<keyword evidence="5 8" id="KW-0418">Kinase</keyword>
<reference evidence="8 9" key="1">
    <citation type="journal article" date="2013" name="Antonie Van Leeuwenhoek">
        <title>Dongia rigui sp. nov., isolated from freshwater of a large wetland in Korea.</title>
        <authorList>
            <person name="Baik K.S."/>
            <person name="Hwang Y.M."/>
            <person name="Choi J.S."/>
            <person name="Kwon J."/>
            <person name="Seong C.N."/>
        </authorList>
    </citation>
    <scope>NUCLEOTIDE SEQUENCE [LARGE SCALE GENOMIC DNA]</scope>
    <source>
        <strain evidence="8 9">04SU4-P</strain>
    </source>
</reference>
<dbReference type="RefSeq" id="WP_320499855.1">
    <property type="nucleotide sequence ID" value="NZ_JAXCLX010000001.1"/>
</dbReference>
<dbReference type="Pfam" id="PF02518">
    <property type="entry name" value="HATPase_c"/>
    <property type="match status" value="1"/>
</dbReference>
<dbReference type="InterPro" id="IPR003594">
    <property type="entry name" value="HATPase_dom"/>
</dbReference>
<accession>A0ABU5DVU1</accession>
<evidence type="ECO:0000256" key="6">
    <source>
        <dbReference type="ARBA" id="ARBA00023012"/>
    </source>
</evidence>
<keyword evidence="6" id="KW-0902">Two-component regulatory system</keyword>
<dbReference type="SMART" id="SM00065">
    <property type="entry name" value="GAF"/>
    <property type="match status" value="1"/>
</dbReference>
<organism evidence="8 9">
    <name type="scientific">Dongia rigui</name>
    <dbReference type="NCBI Taxonomy" id="940149"/>
    <lineage>
        <taxon>Bacteria</taxon>
        <taxon>Pseudomonadati</taxon>
        <taxon>Pseudomonadota</taxon>
        <taxon>Alphaproteobacteria</taxon>
        <taxon>Rhodospirillales</taxon>
        <taxon>Dongiaceae</taxon>
        <taxon>Dongia</taxon>
    </lineage>
</organism>
<dbReference type="InterPro" id="IPR050736">
    <property type="entry name" value="Sensor_HK_Regulatory"/>
</dbReference>
<dbReference type="PRINTS" id="PR00344">
    <property type="entry name" value="BCTRLSENSOR"/>
</dbReference>
<dbReference type="SMART" id="SM00388">
    <property type="entry name" value="HisKA"/>
    <property type="match status" value="1"/>
</dbReference>
<dbReference type="InterPro" id="IPR029016">
    <property type="entry name" value="GAF-like_dom_sf"/>
</dbReference>
<dbReference type="PANTHER" id="PTHR43711:SF31">
    <property type="entry name" value="HISTIDINE KINASE"/>
    <property type="match status" value="1"/>
</dbReference>
<comment type="catalytic activity">
    <reaction evidence="1">
        <text>ATP + protein L-histidine = ADP + protein N-phospho-L-histidine.</text>
        <dbReference type="EC" id="2.7.13.3"/>
    </reaction>
</comment>
<dbReference type="Gene3D" id="1.10.287.130">
    <property type="match status" value="1"/>
</dbReference>
<dbReference type="PANTHER" id="PTHR43711">
    <property type="entry name" value="TWO-COMPONENT HISTIDINE KINASE"/>
    <property type="match status" value="1"/>
</dbReference>
<dbReference type="SUPFAM" id="SSF55781">
    <property type="entry name" value="GAF domain-like"/>
    <property type="match status" value="1"/>
</dbReference>
<gene>
    <name evidence="8" type="ORF">SMD31_05810</name>
</gene>
<keyword evidence="3" id="KW-0597">Phosphoprotein</keyword>
<dbReference type="InterPro" id="IPR003018">
    <property type="entry name" value="GAF"/>
</dbReference>
<dbReference type="GO" id="GO:0016301">
    <property type="term" value="F:kinase activity"/>
    <property type="evidence" value="ECO:0007669"/>
    <property type="project" value="UniProtKB-KW"/>
</dbReference>
<evidence type="ECO:0000259" key="7">
    <source>
        <dbReference type="PROSITE" id="PS50109"/>
    </source>
</evidence>
<dbReference type="Gene3D" id="3.30.565.10">
    <property type="entry name" value="Histidine kinase-like ATPase, C-terminal domain"/>
    <property type="match status" value="1"/>
</dbReference>
<evidence type="ECO:0000256" key="3">
    <source>
        <dbReference type="ARBA" id="ARBA00022553"/>
    </source>
</evidence>
<proteinExistence type="predicted"/>
<evidence type="ECO:0000313" key="8">
    <source>
        <dbReference type="EMBL" id="MDY0871425.1"/>
    </source>
</evidence>
<evidence type="ECO:0000256" key="1">
    <source>
        <dbReference type="ARBA" id="ARBA00000085"/>
    </source>
</evidence>
<dbReference type="SMART" id="SM00387">
    <property type="entry name" value="HATPase_c"/>
    <property type="match status" value="1"/>
</dbReference>
<dbReference type="InterPro" id="IPR036890">
    <property type="entry name" value="HATPase_C_sf"/>
</dbReference>
<dbReference type="Pfam" id="PF13185">
    <property type="entry name" value="GAF_2"/>
    <property type="match status" value="1"/>
</dbReference>
<dbReference type="InterPro" id="IPR003661">
    <property type="entry name" value="HisK_dim/P_dom"/>
</dbReference>
<protein>
    <recommendedName>
        <fullName evidence="2">histidine kinase</fullName>
        <ecNumber evidence="2">2.7.13.3</ecNumber>
    </recommendedName>
</protein>
<evidence type="ECO:0000256" key="4">
    <source>
        <dbReference type="ARBA" id="ARBA00022679"/>
    </source>
</evidence>
<dbReference type="CDD" id="cd00082">
    <property type="entry name" value="HisKA"/>
    <property type="match status" value="1"/>
</dbReference>
<keyword evidence="9" id="KW-1185">Reference proteome</keyword>
<dbReference type="PROSITE" id="PS50109">
    <property type="entry name" value="HIS_KIN"/>
    <property type="match status" value="1"/>
</dbReference>
<keyword evidence="4" id="KW-0808">Transferase</keyword>
<dbReference type="InterPro" id="IPR004358">
    <property type="entry name" value="Sig_transdc_His_kin-like_C"/>
</dbReference>
<dbReference type="EC" id="2.7.13.3" evidence="2"/>
<dbReference type="SUPFAM" id="SSF47384">
    <property type="entry name" value="Homodimeric domain of signal transducing histidine kinase"/>
    <property type="match status" value="1"/>
</dbReference>
<dbReference type="Proteomes" id="UP001271769">
    <property type="component" value="Unassembled WGS sequence"/>
</dbReference>
<dbReference type="CDD" id="cd16922">
    <property type="entry name" value="HATPase_EvgS-ArcB-TorS-like"/>
    <property type="match status" value="1"/>
</dbReference>
<dbReference type="EMBL" id="JAXCLX010000001">
    <property type="protein sequence ID" value="MDY0871425.1"/>
    <property type="molecule type" value="Genomic_DNA"/>
</dbReference>